<reference evidence="3" key="1">
    <citation type="journal article" date="2013" name="Genome Announc.">
        <title>Draft genome sequence of the basidiomycetous yeast-like fungus Pseudozyma hubeiensis SY62, which produces an abundant amount of the biosurfactant mannosylerythritol lipids.</title>
        <authorList>
            <person name="Konishi M."/>
            <person name="Hatada Y."/>
            <person name="Horiuchi J."/>
        </authorList>
    </citation>
    <scope>NUCLEOTIDE SEQUENCE [LARGE SCALE GENOMIC DNA]</scope>
    <source>
        <strain evidence="3">SY62</strain>
    </source>
</reference>
<dbReference type="Proteomes" id="UP000014071">
    <property type="component" value="Unassembled WGS sequence"/>
</dbReference>
<organism evidence="2 3">
    <name type="scientific">Pseudozyma hubeiensis (strain SY62)</name>
    <name type="common">Yeast</name>
    <dbReference type="NCBI Taxonomy" id="1305764"/>
    <lineage>
        <taxon>Eukaryota</taxon>
        <taxon>Fungi</taxon>
        <taxon>Dikarya</taxon>
        <taxon>Basidiomycota</taxon>
        <taxon>Ustilaginomycotina</taxon>
        <taxon>Ustilaginomycetes</taxon>
        <taxon>Ustilaginales</taxon>
        <taxon>Ustilaginaceae</taxon>
        <taxon>Pseudozyma</taxon>
    </lineage>
</organism>
<evidence type="ECO:0000256" key="1">
    <source>
        <dbReference type="SAM" id="MobiDB-lite"/>
    </source>
</evidence>
<dbReference type="HOGENOM" id="CLU_028349_0_0_1"/>
<evidence type="ECO:0000313" key="3">
    <source>
        <dbReference type="Proteomes" id="UP000014071"/>
    </source>
</evidence>
<name>R9PD66_PSEHS</name>
<proteinExistence type="predicted"/>
<feature type="compositionally biased region" description="Low complexity" evidence="1">
    <location>
        <begin position="367"/>
        <end position="377"/>
    </location>
</feature>
<feature type="region of interest" description="Disordered" evidence="1">
    <location>
        <begin position="286"/>
        <end position="377"/>
    </location>
</feature>
<sequence>MRGASDNIVHGVGRDAFAELDDDLVLTGRNRPEQAADATIDATDSSKEQLASGAASGDGTEPLPTLPDTPTTEIDLAKIHASAGLPEPPAAAAIPDFPQAPSSAPKDANRVSSAFEAMDSTPDTSIEIGIHGRSADDIERIRQRAQDLQISEESEKAADDEPWIAPPPADLAGQVPEPIDTSEILAVQSQSSKDDGQEPWVQGYGKPAADRDLEAAGLAAADQSTPAPAEYSTSGSLPERAQVERTDSGRVDPLDPAAHQVRGPGLLVPRDEIAEARDFGQGAVKAPLAQSPPTHDASVARVAAPAPTGSNGHSAIAVTLAEEARKAVAMGRTKSQSQRLRRPPPGTMLSAADLDASDDEYEPGWASVTSVMSSSRS</sequence>
<dbReference type="GeneID" id="24112157"/>
<feature type="compositionally biased region" description="Low complexity" evidence="1">
    <location>
        <begin position="60"/>
        <end position="73"/>
    </location>
</feature>
<dbReference type="eggNOG" id="ENOG502TDF9">
    <property type="taxonomic scope" value="Eukaryota"/>
</dbReference>
<dbReference type="AlphaFoldDB" id="R9PD66"/>
<keyword evidence="3" id="KW-1185">Reference proteome</keyword>
<dbReference type="OrthoDB" id="3366780at2759"/>
<feature type="compositionally biased region" description="Polar residues" evidence="1">
    <location>
        <begin position="222"/>
        <end position="236"/>
    </location>
</feature>
<feature type="compositionally biased region" description="Basic and acidic residues" evidence="1">
    <location>
        <begin position="241"/>
        <end position="253"/>
    </location>
</feature>
<gene>
    <name evidence="2" type="ORF">PHSY_006892</name>
</gene>
<protein>
    <submittedName>
        <fullName evidence="2">Uncharacterized protein</fullName>
    </submittedName>
</protein>
<dbReference type="EMBL" id="DF238831">
    <property type="protein sequence ID" value="GAC99291.1"/>
    <property type="molecule type" value="Genomic_DNA"/>
</dbReference>
<evidence type="ECO:0000313" key="2">
    <source>
        <dbReference type="EMBL" id="GAC99291.1"/>
    </source>
</evidence>
<feature type="region of interest" description="Disordered" evidence="1">
    <location>
        <begin position="28"/>
        <end position="111"/>
    </location>
</feature>
<feature type="region of interest" description="Disordered" evidence="1">
    <location>
        <begin position="142"/>
        <end position="267"/>
    </location>
</feature>
<accession>R9PD66</accession>
<dbReference type="RefSeq" id="XP_012192878.1">
    <property type="nucleotide sequence ID" value="XM_012337488.1"/>
</dbReference>